<name>A0A1E5UT07_9POAL</name>
<dbReference type="STRING" id="888268.A0A1E5UT07"/>
<dbReference type="PANTHER" id="PTHR31062">
    <property type="entry name" value="XYLOGLUCAN ENDOTRANSGLUCOSYLASE/HYDROLASE PROTEIN 8-RELATED"/>
    <property type="match status" value="1"/>
</dbReference>
<dbReference type="InterPro" id="IPR008264">
    <property type="entry name" value="Beta_glucanase"/>
</dbReference>
<dbReference type="Proteomes" id="UP000095767">
    <property type="component" value="Unassembled WGS sequence"/>
</dbReference>
<protein>
    <recommendedName>
        <fullName evidence="1">xyloglucan:xyloglucosyl transferase</fullName>
        <ecNumber evidence="1">2.4.1.207</ecNumber>
    </recommendedName>
</protein>
<evidence type="ECO:0000256" key="1">
    <source>
        <dbReference type="ARBA" id="ARBA00012152"/>
    </source>
</evidence>
<feature type="active site" description="Nucleophile" evidence="6">
    <location>
        <position position="382"/>
    </location>
</feature>
<evidence type="ECO:0000256" key="3">
    <source>
        <dbReference type="ARBA" id="ARBA00022801"/>
    </source>
</evidence>
<dbReference type="SUPFAM" id="SSF49899">
    <property type="entry name" value="Concanavalin A-like lectins/glucanases"/>
    <property type="match status" value="2"/>
</dbReference>
<evidence type="ECO:0000256" key="7">
    <source>
        <dbReference type="SAM" id="SignalP"/>
    </source>
</evidence>
<evidence type="ECO:0000256" key="5">
    <source>
        <dbReference type="ARBA" id="ARBA00034022"/>
    </source>
</evidence>
<dbReference type="OrthoDB" id="4781at2759"/>
<evidence type="ECO:0000256" key="2">
    <source>
        <dbReference type="ARBA" id="ARBA00022679"/>
    </source>
</evidence>
<dbReference type="InterPro" id="IPR000757">
    <property type="entry name" value="Beta-glucanase-like"/>
</dbReference>
<dbReference type="Gene3D" id="2.60.120.200">
    <property type="match status" value="2"/>
</dbReference>
<evidence type="ECO:0000256" key="6">
    <source>
        <dbReference type="PIRSR" id="PIRSR608264-1"/>
    </source>
</evidence>
<keyword evidence="10" id="KW-1185">Reference proteome</keyword>
<dbReference type="GO" id="GO:0044042">
    <property type="term" value="P:glucan metabolic process"/>
    <property type="evidence" value="ECO:0007669"/>
    <property type="project" value="InterPro"/>
</dbReference>
<keyword evidence="2" id="KW-0808">Transferase</keyword>
<keyword evidence="4" id="KW-0326">Glycosidase</keyword>
<comment type="catalytic activity">
    <reaction evidence="5">
        <text>breaks a beta-(1-&gt;4) bond in the backbone of a xyloglucan and transfers the xyloglucanyl segment on to O-4 of the non-reducing terminal glucose residue of an acceptor, which can be a xyloglucan or an oligosaccharide of xyloglucan.</text>
        <dbReference type="EC" id="2.4.1.207"/>
    </reaction>
</comment>
<evidence type="ECO:0000256" key="4">
    <source>
        <dbReference type="ARBA" id="ARBA00023295"/>
    </source>
</evidence>
<dbReference type="EC" id="2.4.1.207" evidence="1"/>
<reference evidence="9 10" key="1">
    <citation type="submission" date="2016-09" db="EMBL/GenBank/DDBJ databases">
        <title>The draft genome of Dichanthelium oligosanthes: A C3 panicoid grass species.</title>
        <authorList>
            <person name="Studer A.J."/>
            <person name="Schnable J.C."/>
            <person name="Brutnell T.P."/>
        </authorList>
    </citation>
    <scope>NUCLEOTIDE SEQUENCE [LARGE SCALE GENOMIC DNA]</scope>
    <source>
        <strain evidence="10">cv. Kellogg 1175</strain>
        <tissue evidence="9">Leaf</tissue>
    </source>
</reference>
<organism evidence="9 10">
    <name type="scientific">Dichanthelium oligosanthes</name>
    <dbReference type="NCBI Taxonomy" id="888268"/>
    <lineage>
        <taxon>Eukaryota</taxon>
        <taxon>Viridiplantae</taxon>
        <taxon>Streptophyta</taxon>
        <taxon>Embryophyta</taxon>
        <taxon>Tracheophyta</taxon>
        <taxon>Spermatophyta</taxon>
        <taxon>Magnoliopsida</taxon>
        <taxon>Liliopsida</taxon>
        <taxon>Poales</taxon>
        <taxon>Poaceae</taxon>
        <taxon>PACMAD clade</taxon>
        <taxon>Panicoideae</taxon>
        <taxon>Panicodae</taxon>
        <taxon>Paniceae</taxon>
        <taxon>Dichantheliinae</taxon>
        <taxon>Dichanthelium</taxon>
    </lineage>
</organism>
<evidence type="ECO:0000259" key="8">
    <source>
        <dbReference type="PROSITE" id="PS51762"/>
    </source>
</evidence>
<sequence length="563" mass="63238">MASSSLPSCKHRVLVLALVVLAMAARKAVAYLYDDIKLDWGSGCSYYYMDGDFDTLALCLDRSSGSGFSSNATYLFARYDMDIKLVANDSAGTVATFYLMPDDLPWDNHDEVDMEFLGNATGEPYTLHTNIYVNGAGGREQQFQLWFDPTQDFHTYSVEWNPKYIIMRAEGSLWNAEEWATQGGRVKTDWTQAPFYAYYRNFRVTPCVPSPGVAWCGDEPPESTWFDQRLDAVALQRVQAENMIYDYCTDQKRFKDTGFPIECNTARINRKITAMAASLPSSMAVVTLLLTAMAAPPAVALLHNDVEAMWGEDHISFHMDGDGVETLALCLDKDHGSGFRSKRSYIFARYDIDLKLVADDSAGTVATVYLTPDLVPPEDHDEIDMEFLGNVTGEPYTLHTNIFVNGVGNREQQFRLWFDPAEDFHTYSVDWNPKHIIMLIDGTPIRVYKNDASRGVPFPTLRPLRLDGSLWNADDWATQGGRVKTNWTQAPFYAYYRNFRVTPCAPSPGVASCADEPPESALFDKGLDAAALQMARAEHLLYDYCGDQNRFKDNGLPKECTAN</sequence>
<dbReference type="InterPro" id="IPR010713">
    <property type="entry name" value="XET_C"/>
</dbReference>
<dbReference type="Pfam" id="PF06955">
    <property type="entry name" value="XET_C"/>
    <property type="match status" value="2"/>
</dbReference>
<dbReference type="GO" id="GO:0016762">
    <property type="term" value="F:xyloglucan:xyloglucosyl transferase activity"/>
    <property type="evidence" value="ECO:0007669"/>
    <property type="project" value="UniProtKB-EC"/>
</dbReference>
<keyword evidence="7" id="KW-0732">Signal</keyword>
<dbReference type="Pfam" id="PF00722">
    <property type="entry name" value="Glyco_hydro_16"/>
    <property type="match status" value="2"/>
</dbReference>
<accession>A0A1E5UT07</accession>
<dbReference type="InterPro" id="IPR013320">
    <property type="entry name" value="ConA-like_dom_sf"/>
</dbReference>
<evidence type="ECO:0000313" key="9">
    <source>
        <dbReference type="EMBL" id="OEL15958.1"/>
    </source>
</evidence>
<dbReference type="EMBL" id="LWDX02064721">
    <property type="protein sequence ID" value="OEL15958.1"/>
    <property type="molecule type" value="Genomic_DNA"/>
</dbReference>
<comment type="caution">
    <text evidence="9">The sequence shown here is derived from an EMBL/GenBank/DDBJ whole genome shotgun (WGS) entry which is preliminary data.</text>
</comment>
<feature type="signal peptide" evidence="7">
    <location>
        <begin position="1"/>
        <end position="30"/>
    </location>
</feature>
<keyword evidence="3 9" id="KW-0378">Hydrolase</keyword>
<feature type="chain" id="PRO_5009187313" description="xyloglucan:xyloglucosyl transferase" evidence="7">
    <location>
        <begin position="31"/>
        <end position="563"/>
    </location>
</feature>
<feature type="domain" description="GH16" evidence="8">
    <location>
        <begin position="1"/>
        <end position="219"/>
    </location>
</feature>
<dbReference type="PROSITE" id="PS51762">
    <property type="entry name" value="GH16_2"/>
    <property type="match status" value="2"/>
</dbReference>
<dbReference type="PRINTS" id="PR00737">
    <property type="entry name" value="GLHYDRLASE16"/>
</dbReference>
<feature type="active site" description="Proton donor" evidence="6">
    <location>
        <position position="386"/>
    </location>
</feature>
<dbReference type="AlphaFoldDB" id="A0A1E5UT07"/>
<dbReference type="InterPro" id="IPR044791">
    <property type="entry name" value="Beta-glucanase/XTH"/>
</dbReference>
<dbReference type="GO" id="GO:0048046">
    <property type="term" value="C:apoplast"/>
    <property type="evidence" value="ECO:0007669"/>
    <property type="project" value="InterPro"/>
</dbReference>
<evidence type="ECO:0000313" key="10">
    <source>
        <dbReference type="Proteomes" id="UP000095767"/>
    </source>
</evidence>
<proteinExistence type="predicted"/>
<feature type="domain" description="GH16" evidence="8">
    <location>
        <begin position="213"/>
        <end position="496"/>
    </location>
</feature>
<gene>
    <name evidence="9" type="ORF">BAE44_0023023</name>
</gene>
<dbReference type="GO" id="GO:0004553">
    <property type="term" value="F:hydrolase activity, hydrolyzing O-glycosyl compounds"/>
    <property type="evidence" value="ECO:0007669"/>
    <property type="project" value="InterPro"/>
</dbReference>